<feature type="binding site" evidence="13">
    <location>
        <position position="210"/>
    </location>
    <ligand>
        <name>1-deoxy-D-xylulose 5-phosphate</name>
        <dbReference type="ChEBI" id="CHEBI:57792"/>
    </ligand>
</feature>
<dbReference type="FunFam" id="1.10.1740.10:FF:000004">
    <property type="entry name" value="1-deoxy-D-xylulose 5-phosphate reductoisomerase"/>
    <property type="match status" value="1"/>
</dbReference>
<dbReference type="PANTHER" id="PTHR30525">
    <property type="entry name" value="1-DEOXY-D-XYLULOSE 5-PHOSPHATE REDUCTOISOMERASE"/>
    <property type="match status" value="1"/>
</dbReference>
<keyword evidence="13" id="KW-0460">Magnesium</keyword>
<feature type="binding site" evidence="13">
    <location>
        <position position="14"/>
    </location>
    <ligand>
        <name>NADPH</name>
        <dbReference type="ChEBI" id="CHEBI:57783"/>
    </ligand>
</feature>
<keyword evidence="6 13" id="KW-0521">NADP</keyword>
<feature type="binding site" evidence="13">
    <location>
        <position position="13"/>
    </location>
    <ligand>
        <name>NADPH</name>
        <dbReference type="ChEBI" id="CHEBI:57783"/>
    </ligand>
</feature>
<feature type="binding site" evidence="13">
    <location>
        <position position="152"/>
    </location>
    <ligand>
        <name>1-deoxy-D-xylulose 5-phosphate</name>
        <dbReference type="ChEBI" id="CHEBI:57792"/>
    </ligand>
</feature>
<evidence type="ECO:0000256" key="12">
    <source>
        <dbReference type="ARBA" id="ARBA00071224"/>
    </source>
</evidence>
<evidence type="ECO:0000259" key="15">
    <source>
        <dbReference type="Pfam" id="PF08436"/>
    </source>
</evidence>
<dbReference type="InterPro" id="IPR013644">
    <property type="entry name" value="DXP_reductoisomerase_C"/>
</dbReference>
<evidence type="ECO:0000256" key="13">
    <source>
        <dbReference type="HAMAP-Rule" id="MF_00183"/>
    </source>
</evidence>
<feature type="domain" description="DXP reductoisomerase C-terminal" evidence="16">
    <location>
        <begin position="272"/>
        <end position="388"/>
    </location>
</feature>
<evidence type="ECO:0000256" key="2">
    <source>
        <dbReference type="ARBA" id="ARBA00005094"/>
    </source>
</evidence>
<dbReference type="UniPathway" id="UPA00056">
    <property type="reaction ID" value="UER00092"/>
</dbReference>
<evidence type="ECO:0000256" key="10">
    <source>
        <dbReference type="ARBA" id="ARBA00048543"/>
    </source>
</evidence>
<keyword evidence="18" id="KW-1185">Reference proteome</keyword>
<keyword evidence="9 13" id="KW-0414">Isoprene biosynthesis</keyword>
<dbReference type="InterPro" id="IPR026877">
    <property type="entry name" value="DXPR_C"/>
</dbReference>
<evidence type="ECO:0000256" key="9">
    <source>
        <dbReference type="ARBA" id="ARBA00023229"/>
    </source>
</evidence>
<dbReference type="Pfam" id="PF02670">
    <property type="entry name" value="DXP_reductoisom"/>
    <property type="match status" value="1"/>
</dbReference>
<dbReference type="Gene3D" id="1.10.1740.10">
    <property type="match status" value="1"/>
</dbReference>
<keyword evidence="17" id="KW-0413">Isomerase</keyword>
<feature type="binding site" evidence="13">
    <location>
        <position position="216"/>
    </location>
    <ligand>
        <name>NADPH</name>
        <dbReference type="ChEBI" id="CHEBI:57783"/>
    </ligand>
</feature>
<keyword evidence="7 13" id="KW-0560">Oxidoreductase</keyword>
<evidence type="ECO:0000256" key="7">
    <source>
        <dbReference type="ARBA" id="ARBA00023002"/>
    </source>
</evidence>
<dbReference type="PIRSF" id="PIRSF006205">
    <property type="entry name" value="Dxp_reductismrs"/>
    <property type="match status" value="1"/>
</dbReference>
<keyword evidence="5 13" id="KW-0479">Metal-binding</keyword>
<evidence type="ECO:0000256" key="3">
    <source>
        <dbReference type="ARBA" id="ARBA00006825"/>
    </source>
</evidence>
<comment type="function">
    <text evidence="11 13">Catalyzes the NADPH-dependent rearrangement and reduction of 1-deoxy-D-xylulose-5-phosphate (DXP) to 2-C-methyl-D-erythritol 4-phosphate (MEP).</text>
</comment>
<comment type="caution">
    <text evidence="17">The sequence shown here is derived from an EMBL/GenBank/DDBJ whole genome shotgun (WGS) entry which is preliminary data.</text>
</comment>
<evidence type="ECO:0000256" key="11">
    <source>
        <dbReference type="ARBA" id="ARBA00054845"/>
    </source>
</evidence>
<comment type="cofactor">
    <cofactor evidence="1">
        <name>Co(2+)</name>
        <dbReference type="ChEBI" id="CHEBI:48828"/>
    </cofactor>
</comment>
<evidence type="ECO:0000313" key="17">
    <source>
        <dbReference type="EMBL" id="RKS84488.1"/>
    </source>
</evidence>
<feature type="binding site" evidence="13">
    <location>
        <position position="232"/>
    </location>
    <ligand>
        <name>Mn(2+)</name>
        <dbReference type="ChEBI" id="CHEBI:29035"/>
    </ligand>
</feature>
<dbReference type="FunFam" id="3.40.50.720:FF:000045">
    <property type="entry name" value="1-deoxy-D-xylulose 5-phosphate reductoisomerase"/>
    <property type="match status" value="1"/>
</dbReference>
<dbReference type="NCBIfam" id="NF003938">
    <property type="entry name" value="PRK05447.1-1"/>
    <property type="match status" value="1"/>
</dbReference>
<proteinExistence type="inferred from homology"/>
<dbReference type="InterPro" id="IPR036291">
    <property type="entry name" value="NAD(P)-bd_dom_sf"/>
</dbReference>
<dbReference type="SUPFAM" id="SSF51735">
    <property type="entry name" value="NAD(P)-binding Rossmann-fold domains"/>
    <property type="match status" value="1"/>
</dbReference>
<feature type="binding site" evidence="13">
    <location>
        <position position="38"/>
    </location>
    <ligand>
        <name>NADPH</name>
        <dbReference type="ChEBI" id="CHEBI:57783"/>
    </ligand>
</feature>
<comment type="catalytic activity">
    <reaction evidence="10">
        <text>2-C-methyl-D-erythritol 4-phosphate + NADP(+) = 1-deoxy-D-xylulose 5-phosphate + NADPH + H(+)</text>
        <dbReference type="Rhea" id="RHEA:13717"/>
        <dbReference type="ChEBI" id="CHEBI:15378"/>
        <dbReference type="ChEBI" id="CHEBI:57783"/>
        <dbReference type="ChEBI" id="CHEBI:57792"/>
        <dbReference type="ChEBI" id="CHEBI:58262"/>
        <dbReference type="ChEBI" id="CHEBI:58349"/>
        <dbReference type="EC" id="1.1.1.267"/>
    </reaction>
    <physiologicalReaction direction="right-to-left" evidence="10">
        <dbReference type="Rhea" id="RHEA:13719"/>
    </physiologicalReaction>
</comment>
<feature type="binding site" evidence="13">
    <location>
        <position position="187"/>
    </location>
    <ligand>
        <name>1-deoxy-D-xylulose 5-phosphate</name>
        <dbReference type="ChEBI" id="CHEBI:57792"/>
    </ligand>
</feature>
<feature type="binding site" evidence="13">
    <location>
        <position position="153"/>
    </location>
    <ligand>
        <name>1-deoxy-D-xylulose 5-phosphate</name>
        <dbReference type="ChEBI" id="CHEBI:57792"/>
    </ligand>
</feature>
<dbReference type="Pfam" id="PF13288">
    <property type="entry name" value="DXPR_C"/>
    <property type="match status" value="1"/>
</dbReference>
<feature type="domain" description="1-deoxy-D-xylulose 5-phosphate reductoisomerase N-terminal" evidence="14">
    <location>
        <begin position="5"/>
        <end position="133"/>
    </location>
</feature>
<comment type="cofactor">
    <cofactor evidence="13">
        <name>Mg(2+)</name>
        <dbReference type="ChEBI" id="CHEBI:18420"/>
    </cofactor>
    <cofactor evidence="13">
        <name>Mn(2+)</name>
        <dbReference type="ChEBI" id="CHEBI:29035"/>
    </cofactor>
</comment>
<dbReference type="InterPro" id="IPR003821">
    <property type="entry name" value="DXP_reductoisomerase"/>
</dbReference>
<dbReference type="PANTHER" id="PTHR30525:SF0">
    <property type="entry name" value="1-DEOXY-D-XYLULOSE 5-PHOSPHATE REDUCTOISOMERASE, CHLOROPLASTIC"/>
    <property type="match status" value="1"/>
</dbReference>
<evidence type="ECO:0000256" key="1">
    <source>
        <dbReference type="ARBA" id="ARBA00001941"/>
    </source>
</evidence>
<evidence type="ECO:0000256" key="4">
    <source>
        <dbReference type="ARBA" id="ARBA00012366"/>
    </source>
</evidence>
<dbReference type="EMBL" id="RBWY01000005">
    <property type="protein sequence ID" value="RKS84488.1"/>
    <property type="molecule type" value="Genomic_DNA"/>
</dbReference>
<organism evidence="17 18">
    <name type="scientific">Orbus hercynius</name>
    <dbReference type="NCBI Taxonomy" id="593135"/>
    <lineage>
        <taxon>Bacteria</taxon>
        <taxon>Pseudomonadati</taxon>
        <taxon>Pseudomonadota</taxon>
        <taxon>Gammaproteobacteria</taxon>
        <taxon>Orbales</taxon>
        <taxon>Orbaceae</taxon>
        <taxon>Orbus</taxon>
    </lineage>
</organism>
<dbReference type="GO" id="GO:0030604">
    <property type="term" value="F:1-deoxy-D-xylulose-5-phosphate reductoisomerase activity"/>
    <property type="evidence" value="ECO:0007669"/>
    <property type="project" value="UniProtKB-UniRule"/>
</dbReference>
<dbReference type="HAMAP" id="MF_00183">
    <property type="entry name" value="DXP_reductoisom"/>
    <property type="match status" value="1"/>
</dbReference>
<evidence type="ECO:0000256" key="8">
    <source>
        <dbReference type="ARBA" id="ARBA00023211"/>
    </source>
</evidence>
<dbReference type="GO" id="GO:0030145">
    <property type="term" value="F:manganese ion binding"/>
    <property type="evidence" value="ECO:0007669"/>
    <property type="project" value="TreeGrafter"/>
</dbReference>
<evidence type="ECO:0000313" key="18">
    <source>
        <dbReference type="Proteomes" id="UP000278542"/>
    </source>
</evidence>
<feature type="binding site" evidence="13">
    <location>
        <position position="232"/>
    </location>
    <ligand>
        <name>1-deoxy-D-xylulose 5-phosphate</name>
        <dbReference type="ChEBI" id="CHEBI:57792"/>
    </ligand>
</feature>
<dbReference type="NCBIfam" id="NF009114">
    <property type="entry name" value="PRK12464.1"/>
    <property type="match status" value="1"/>
</dbReference>
<dbReference type="GO" id="GO:0016853">
    <property type="term" value="F:isomerase activity"/>
    <property type="evidence" value="ECO:0007669"/>
    <property type="project" value="UniProtKB-KW"/>
</dbReference>
<sequence length="394" mass="43182">MQKNIAILGSTGSIGTSTLSVIRHNPALYKAYVLVGGKNVTKMVEQCLEFKPKYVAMADASSAQLLRQTLRELNNQTEVFTGEQAICDLTQLPEVDQVMAAIVGAAGLRSTLAAIKKGKRVLLANKESLVTCGHLFMQAVKEYQAELLPVDSEHNAIFQSLPTAVQRDLGFANLAEHGVSQIILTGSGGPFRDTNISELKQVTPEQAIAHPNWSMGRKISVDSATMMNKGLEYIEARWLFNAMADEMEIIIHPQSIIHSMVRYHDGSVIAELGHPDMCTPIAYSMSYPERILSGVPPLDFTQLSQLTFKQPDFSRYPCLKLAIDAYQSGQAATTSLNAANEIAVEAFLNRQIGFMEIAAVVENVLSQLSSAEPSSIEEVFHIDEWARQTARAIL</sequence>
<feature type="binding site" evidence="13">
    <location>
        <position position="229"/>
    </location>
    <ligand>
        <name>1-deoxy-D-xylulose 5-phosphate</name>
        <dbReference type="ChEBI" id="CHEBI:57792"/>
    </ligand>
</feature>
<dbReference type="InterPro" id="IPR036169">
    <property type="entry name" value="DXPR_C_sf"/>
</dbReference>
<gene>
    <name evidence="13" type="primary">dxr</name>
    <name evidence="17" type="ORF">DES39_2046</name>
</gene>
<comment type="similarity">
    <text evidence="3 13">Belongs to the DXR family.</text>
</comment>
<feature type="binding site" evidence="13">
    <location>
        <position position="126"/>
    </location>
    <ligand>
        <name>1-deoxy-D-xylulose 5-phosphate</name>
        <dbReference type="ChEBI" id="CHEBI:57792"/>
    </ligand>
</feature>
<reference evidence="17 18" key="1">
    <citation type="submission" date="2018-10" db="EMBL/GenBank/DDBJ databases">
        <title>Genomic Encyclopedia of Type Strains, Phase IV (KMG-IV): sequencing the most valuable type-strain genomes for metagenomic binning, comparative biology and taxonomic classification.</title>
        <authorList>
            <person name="Goeker M."/>
        </authorList>
    </citation>
    <scope>NUCLEOTIDE SEQUENCE [LARGE SCALE GENOMIC DNA]</scope>
    <source>
        <strain evidence="17 18">DSM 22228</strain>
    </source>
</reference>
<dbReference type="GO" id="GO:0051484">
    <property type="term" value="P:isopentenyl diphosphate biosynthetic process, methylerythritol 4-phosphate pathway involved in terpenoid biosynthetic process"/>
    <property type="evidence" value="ECO:0007669"/>
    <property type="project" value="TreeGrafter"/>
</dbReference>
<dbReference type="Pfam" id="PF08436">
    <property type="entry name" value="DXP_redisom_C"/>
    <property type="match status" value="1"/>
</dbReference>
<dbReference type="Proteomes" id="UP000278542">
    <property type="component" value="Unassembled WGS sequence"/>
</dbReference>
<name>A0A495RBU3_9GAMM</name>
<dbReference type="SUPFAM" id="SSF55347">
    <property type="entry name" value="Glyceraldehyde-3-phosphate dehydrogenase-like, C-terminal domain"/>
    <property type="match status" value="1"/>
</dbReference>
<dbReference type="RefSeq" id="WP_121145786.1">
    <property type="nucleotide sequence ID" value="NZ_RBWY01000005.1"/>
</dbReference>
<evidence type="ECO:0000256" key="5">
    <source>
        <dbReference type="ARBA" id="ARBA00022723"/>
    </source>
</evidence>
<feature type="binding site" evidence="13">
    <location>
        <position position="127"/>
    </location>
    <ligand>
        <name>NADPH</name>
        <dbReference type="ChEBI" id="CHEBI:57783"/>
    </ligand>
</feature>
<protein>
    <recommendedName>
        <fullName evidence="12 13">1-deoxy-D-xylulose 5-phosphate reductoisomerase</fullName>
        <shortName evidence="13">DXP reductoisomerase</shortName>
        <ecNumber evidence="4 13">1.1.1.267</ecNumber>
    </recommendedName>
    <alternativeName>
        <fullName evidence="13">1-deoxyxylulose-5-phosphate reductoisomerase</fullName>
    </alternativeName>
    <alternativeName>
        <fullName evidence="13">2-C-methyl-D-erythritol 4-phosphate synthase</fullName>
    </alternativeName>
</protein>
<feature type="domain" description="1-deoxy-D-xylulose 5-phosphate reductoisomerase C-terminal" evidence="15">
    <location>
        <begin position="147"/>
        <end position="240"/>
    </location>
</feature>
<feature type="binding site" evidence="13">
    <location>
        <position position="11"/>
    </location>
    <ligand>
        <name>NADPH</name>
        <dbReference type="ChEBI" id="CHEBI:57783"/>
    </ligand>
</feature>
<dbReference type="NCBIfam" id="TIGR00243">
    <property type="entry name" value="Dxr"/>
    <property type="match status" value="1"/>
</dbReference>
<feature type="binding site" evidence="13">
    <location>
        <position position="12"/>
    </location>
    <ligand>
        <name>NADPH</name>
        <dbReference type="ChEBI" id="CHEBI:57783"/>
    </ligand>
</feature>
<dbReference type="InterPro" id="IPR013512">
    <property type="entry name" value="DXP_reductoisomerase_N"/>
</dbReference>
<dbReference type="SUPFAM" id="SSF69055">
    <property type="entry name" value="1-deoxy-D-xylulose-5-phosphate reductoisomerase, C-terminal domain"/>
    <property type="match status" value="1"/>
</dbReference>
<feature type="binding site" evidence="13">
    <location>
        <position position="151"/>
    </location>
    <ligand>
        <name>Mn(2+)</name>
        <dbReference type="ChEBI" id="CHEBI:29035"/>
    </ligand>
</feature>
<dbReference type="GO" id="GO:0070402">
    <property type="term" value="F:NADPH binding"/>
    <property type="evidence" value="ECO:0007669"/>
    <property type="project" value="InterPro"/>
</dbReference>
<comment type="pathway">
    <text evidence="2 13">Isoprenoid biosynthesis; isopentenyl diphosphate biosynthesis via DXP pathway; isopentenyl diphosphate from 1-deoxy-D-xylulose 5-phosphate: step 1/6.</text>
</comment>
<feature type="binding site" evidence="13">
    <location>
        <position position="37"/>
    </location>
    <ligand>
        <name>NADPH</name>
        <dbReference type="ChEBI" id="CHEBI:57783"/>
    </ligand>
</feature>
<feature type="binding site" evidence="13">
    <location>
        <position position="223"/>
    </location>
    <ligand>
        <name>1-deoxy-D-xylulose 5-phosphate</name>
        <dbReference type="ChEBI" id="CHEBI:57792"/>
    </ligand>
</feature>
<dbReference type="Gene3D" id="3.40.50.720">
    <property type="entry name" value="NAD(P)-binding Rossmann-like Domain"/>
    <property type="match status" value="1"/>
</dbReference>
<dbReference type="OrthoDB" id="9806546at2"/>
<feature type="binding site" evidence="13">
    <location>
        <position position="153"/>
    </location>
    <ligand>
        <name>Mn(2+)</name>
        <dbReference type="ChEBI" id="CHEBI:29035"/>
    </ligand>
</feature>
<feature type="binding site" evidence="13">
    <location>
        <position position="228"/>
    </location>
    <ligand>
        <name>1-deoxy-D-xylulose 5-phosphate</name>
        <dbReference type="ChEBI" id="CHEBI:57792"/>
    </ligand>
</feature>
<keyword evidence="8 13" id="KW-0464">Manganese</keyword>
<evidence type="ECO:0000259" key="16">
    <source>
        <dbReference type="Pfam" id="PF13288"/>
    </source>
</evidence>
<feature type="binding site" evidence="13">
    <location>
        <position position="125"/>
    </location>
    <ligand>
        <name>NADPH</name>
        <dbReference type="ChEBI" id="CHEBI:57783"/>
    </ligand>
</feature>
<accession>A0A495RBU3</accession>
<evidence type="ECO:0000259" key="14">
    <source>
        <dbReference type="Pfam" id="PF02670"/>
    </source>
</evidence>
<evidence type="ECO:0000256" key="6">
    <source>
        <dbReference type="ARBA" id="ARBA00022857"/>
    </source>
</evidence>
<dbReference type="EC" id="1.1.1.267" evidence="4 13"/>
<feature type="binding site" evidence="13">
    <location>
        <position position="39"/>
    </location>
    <ligand>
        <name>NADPH</name>
        <dbReference type="ChEBI" id="CHEBI:57783"/>
    </ligand>
</feature>
<dbReference type="AlphaFoldDB" id="A0A495RBU3"/>